<dbReference type="InterPro" id="IPR038377">
    <property type="entry name" value="Na/Glc_symporter_sf"/>
</dbReference>
<proteinExistence type="inferred from homology"/>
<keyword evidence="3 7" id="KW-0812">Transmembrane</keyword>
<evidence type="ECO:0000256" key="5">
    <source>
        <dbReference type="ARBA" id="ARBA00023136"/>
    </source>
</evidence>
<dbReference type="Pfam" id="PF00474">
    <property type="entry name" value="SSF"/>
    <property type="match status" value="1"/>
</dbReference>
<sequence length="66" mass="7334">PQWELLIVGRVCTLVLVVAQGGKLFDYIQSVTSFLAPPICAIYLLAILWKRINEEGAFWGLICGLI</sequence>
<name>A0A820L4B6_9BILA</name>
<evidence type="ECO:0000256" key="4">
    <source>
        <dbReference type="ARBA" id="ARBA00022989"/>
    </source>
</evidence>
<dbReference type="AlphaFoldDB" id="A0A820L4B6"/>
<feature type="non-terminal residue" evidence="8">
    <location>
        <position position="1"/>
    </location>
</feature>
<comment type="similarity">
    <text evidence="2 6">Belongs to the sodium:solute symporter (SSF) (TC 2.A.21) family.</text>
</comment>
<evidence type="ECO:0000256" key="6">
    <source>
        <dbReference type="RuleBase" id="RU362091"/>
    </source>
</evidence>
<feature type="non-terminal residue" evidence="8">
    <location>
        <position position="66"/>
    </location>
</feature>
<dbReference type="EMBL" id="CAJOBE010048954">
    <property type="protein sequence ID" value="CAF4350896.1"/>
    <property type="molecule type" value="Genomic_DNA"/>
</dbReference>
<dbReference type="Gene3D" id="1.20.1730.10">
    <property type="entry name" value="Sodium/glucose cotransporter"/>
    <property type="match status" value="1"/>
</dbReference>
<dbReference type="InterPro" id="IPR001734">
    <property type="entry name" value="Na/solute_symporter"/>
</dbReference>
<dbReference type="GO" id="GO:0005886">
    <property type="term" value="C:plasma membrane"/>
    <property type="evidence" value="ECO:0007669"/>
    <property type="project" value="TreeGrafter"/>
</dbReference>
<evidence type="ECO:0000256" key="7">
    <source>
        <dbReference type="SAM" id="Phobius"/>
    </source>
</evidence>
<gene>
    <name evidence="8" type="ORF">FNK824_LOCUS42332</name>
</gene>
<reference evidence="8" key="1">
    <citation type="submission" date="2021-02" db="EMBL/GenBank/DDBJ databases">
        <authorList>
            <person name="Nowell W R."/>
        </authorList>
    </citation>
    <scope>NUCLEOTIDE SEQUENCE</scope>
</reference>
<keyword evidence="5 7" id="KW-0472">Membrane</keyword>
<protein>
    <submittedName>
        <fullName evidence="8">Uncharacterized protein</fullName>
    </submittedName>
</protein>
<dbReference type="GO" id="GO:0005412">
    <property type="term" value="F:D-glucose:sodium symporter activity"/>
    <property type="evidence" value="ECO:0007669"/>
    <property type="project" value="TreeGrafter"/>
</dbReference>
<evidence type="ECO:0000313" key="9">
    <source>
        <dbReference type="Proteomes" id="UP000663874"/>
    </source>
</evidence>
<keyword evidence="4 7" id="KW-1133">Transmembrane helix</keyword>
<evidence type="ECO:0000256" key="3">
    <source>
        <dbReference type="ARBA" id="ARBA00022692"/>
    </source>
</evidence>
<feature type="transmembrane region" description="Helical" evidence="7">
    <location>
        <begin position="31"/>
        <end position="49"/>
    </location>
</feature>
<evidence type="ECO:0000313" key="8">
    <source>
        <dbReference type="EMBL" id="CAF4350896.1"/>
    </source>
</evidence>
<evidence type="ECO:0000256" key="2">
    <source>
        <dbReference type="ARBA" id="ARBA00006434"/>
    </source>
</evidence>
<dbReference type="PROSITE" id="PS50283">
    <property type="entry name" value="NA_SOLUT_SYMP_3"/>
    <property type="match status" value="1"/>
</dbReference>
<dbReference type="PANTHER" id="PTHR11819">
    <property type="entry name" value="SOLUTE CARRIER FAMILY 5"/>
    <property type="match status" value="1"/>
</dbReference>
<comment type="caution">
    <text evidence="8">The sequence shown here is derived from an EMBL/GenBank/DDBJ whole genome shotgun (WGS) entry which is preliminary data.</text>
</comment>
<evidence type="ECO:0000256" key="1">
    <source>
        <dbReference type="ARBA" id="ARBA00004141"/>
    </source>
</evidence>
<organism evidence="8 9">
    <name type="scientific">Rotaria sordida</name>
    <dbReference type="NCBI Taxonomy" id="392033"/>
    <lineage>
        <taxon>Eukaryota</taxon>
        <taxon>Metazoa</taxon>
        <taxon>Spiralia</taxon>
        <taxon>Gnathifera</taxon>
        <taxon>Rotifera</taxon>
        <taxon>Eurotatoria</taxon>
        <taxon>Bdelloidea</taxon>
        <taxon>Philodinida</taxon>
        <taxon>Philodinidae</taxon>
        <taxon>Rotaria</taxon>
    </lineage>
</organism>
<dbReference type="Proteomes" id="UP000663874">
    <property type="component" value="Unassembled WGS sequence"/>
</dbReference>
<dbReference type="PANTHER" id="PTHR11819:SF195">
    <property type="entry name" value="SODIUM_GLUCOSE COTRANSPORTER 4"/>
    <property type="match status" value="1"/>
</dbReference>
<comment type="subcellular location">
    <subcellularLocation>
        <location evidence="1">Membrane</location>
        <topology evidence="1">Multi-pass membrane protein</topology>
    </subcellularLocation>
</comment>
<accession>A0A820L4B6</accession>